<dbReference type="GO" id="GO:0016853">
    <property type="term" value="F:isomerase activity"/>
    <property type="evidence" value="ECO:0007669"/>
    <property type="project" value="UniProtKB-KW"/>
</dbReference>
<evidence type="ECO:0000256" key="6">
    <source>
        <dbReference type="SAM" id="Phobius"/>
    </source>
</evidence>
<dbReference type="EMBL" id="QQBC01000005">
    <property type="protein sequence ID" value="RDI66006.1"/>
    <property type="molecule type" value="Genomic_DNA"/>
</dbReference>
<keyword evidence="4" id="KW-1015">Disulfide bond</keyword>
<evidence type="ECO:0000256" key="3">
    <source>
        <dbReference type="ARBA" id="ARBA00022968"/>
    </source>
</evidence>
<dbReference type="GO" id="GO:0017004">
    <property type="term" value="P:cytochrome complex assembly"/>
    <property type="evidence" value="ECO:0007669"/>
    <property type="project" value="UniProtKB-KW"/>
</dbReference>
<comment type="caution">
    <text evidence="8">The sequence shown here is derived from an EMBL/GenBank/DDBJ whole genome shotgun (WGS) entry which is preliminary data.</text>
</comment>
<keyword evidence="5" id="KW-0676">Redox-active center</keyword>
<feature type="transmembrane region" description="Helical" evidence="6">
    <location>
        <begin position="6"/>
        <end position="26"/>
    </location>
</feature>
<keyword evidence="6" id="KW-0812">Transmembrane</keyword>
<keyword evidence="6" id="KW-1133">Transmembrane helix</keyword>
<keyword evidence="6" id="KW-0472">Membrane</keyword>
<dbReference type="InterPro" id="IPR013766">
    <property type="entry name" value="Thioredoxin_domain"/>
</dbReference>
<dbReference type="InterPro" id="IPR036249">
    <property type="entry name" value="Thioredoxin-like_sf"/>
</dbReference>
<dbReference type="PROSITE" id="PS00194">
    <property type="entry name" value="THIOREDOXIN_1"/>
    <property type="match status" value="1"/>
</dbReference>
<dbReference type="STRING" id="1210086.GCA_001613105_03001"/>
<proteinExistence type="predicted"/>
<dbReference type="InterPro" id="IPR013740">
    <property type="entry name" value="Redoxin"/>
</dbReference>
<evidence type="ECO:0000256" key="4">
    <source>
        <dbReference type="ARBA" id="ARBA00023157"/>
    </source>
</evidence>
<dbReference type="GO" id="GO:0030313">
    <property type="term" value="C:cell envelope"/>
    <property type="evidence" value="ECO:0007669"/>
    <property type="project" value="UniProtKB-SubCell"/>
</dbReference>
<sequence length="211" mass="21829">MRSFPVAWRWTLAALIVIVALAVAIWPRGTRDTPRDTARPTSAPSAAVSQDMRAAAALADCPQAAPGAVARGPLAGITLNCLANGRPVELAAALAGRPALLNLWTYWCPPCAEELPALQRYAARPGAVAVLTVHSDPDEAKALARLTDLGVRLPGVQDARAEVRNAAGAPAVQPVSVLVRADGSIAKVVVRPFRDTDDIAATVAAELGVAA</sequence>
<accession>A0A370I5J7</accession>
<dbReference type="PANTHER" id="PTHR42852">
    <property type="entry name" value="THIOL:DISULFIDE INTERCHANGE PROTEIN DSBE"/>
    <property type="match status" value="1"/>
</dbReference>
<dbReference type="AlphaFoldDB" id="A0A370I5J7"/>
<dbReference type="PROSITE" id="PS51352">
    <property type="entry name" value="THIOREDOXIN_2"/>
    <property type="match status" value="1"/>
</dbReference>
<protein>
    <submittedName>
        <fullName evidence="8">Thiol-disulfide isomerase/thioredoxin</fullName>
    </submittedName>
</protein>
<feature type="domain" description="Thioredoxin" evidence="7">
    <location>
        <begin position="68"/>
        <end position="208"/>
    </location>
</feature>
<evidence type="ECO:0000256" key="1">
    <source>
        <dbReference type="ARBA" id="ARBA00004196"/>
    </source>
</evidence>
<evidence type="ECO:0000313" key="8">
    <source>
        <dbReference type="EMBL" id="RDI66006.1"/>
    </source>
</evidence>
<dbReference type="RefSeq" id="WP_067997870.1">
    <property type="nucleotide sequence ID" value="NZ_QQBC01000005.1"/>
</dbReference>
<dbReference type="InterPro" id="IPR050553">
    <property type="entry name" value="Thioredoxin_ResA/DsbE_sf"/>
</dbReference>
<evidence type="ECO:0000259" key="7">
    <source>
        <dbReference type="PROSITE" id="PS51352"/>
    </source>
</evidence>
<dbReference type="PANTHER" id="PTHR42852:SF6">
    <property type="entry name" value="THIOL:DISULFIDE INTERCHANGE PROTEIN DSBE"/>
    <property type="match status" value="1"/>
</dbReference>
<evidence type="ECO:0000313" key="9">
    <source>
        <dbReference type="Proteomes" id="UP000254869"/>
    </source>
</evidence>
<keyword evidence="2" id="KW-0201">Cytochrome c-type biogenesis</keyword>
<dbReference type="Gene3D" id="3.40.30.10">
    <property type="entry name" value="Glutaredoxin"/>
    <property type="match status" value="1"/>
</dbReference>
<comment type="subcellular location">
    <subcellularLocation>
        <location evidence="1">Cell envelope</location>
    </subcellularLocation>
</comment>
<keyword evidence="8" id="KW-0413">Isomerase</keyword>
<dbReference type="SUPFAM" id="SSF52833">
    <property type="entry name" value="Thioredoxin-like"/>
    <property type="match status" value="1"/>
</dbReference>
<dbReference type="CDD" id="cd02966">
    <property type="entry name" value="TlpA_like_family"/>
    <property type="match status" value="1"/>
</dbReference>
<organism evidence="8 9">
    <name type="scientific">Nocardia pseudobrasiliensis</name>
    <dbReference type="NCBI Taxonomy" id="45979"/>
    <lineage>
        <taxon>Bacteria</taxon>
        <taxon>Bacillati</taxon>
        <taxon>Actinomycetota</taxon>
        <taxon>Actinomycetes</taxon>
        <taxon>Mycobacteriales</taxon>
        <taxon>Nocardiaceae</taxon>
        <taxon>Nocardia</taxon>
    </lineage>
</organism>
<keyword evidence="3" id="KW-0735">Signal-anchor</keyword>
<evidence type="ECO:0000256" key="2">
    <source>
        <dbReference type="ARBA" id="ARBA00022748"/>
    </source>
</evidence>
<dbReference type="Pfam" id="PF08534">
    <property type="entry name" value="Redoxin"/>
    <property type="match status" value="1"/>
</dbReference>
<dbReference type="Proteomes" id="UP000254869">
    <property type="component" value="Unassembled WGS sequence"/>
</dbReference>
<keyword evidence="9" id="KW-1185">Reference proteome</keyword>
<name>A0A370I5J7_9NOCA</name>
<reference evidence="8 9" key="1">
    <citation type="submission" date="2018-07" db="EMBL/GenBank/DDBJ databases">
        <title>Genomic Encyclopedia of Type Strains, Phase IV (KMG-IV): sequencing the most valuable type-strain genomes for metagenomic binning, comparative biology and taxonomic classification.</title>
        <authorList>
            <person name="Goeker M."/>
        </authorList>
    </citation>
    <scope>NUCLEOTIDE SEQUENCE [LARGE SCALE GENOMIC DNA]</scope>
    <source>
        <strain evidence="8 9">DSM 44290</strain>
    </source>
</reference>
<gene>
    <name evidence="8" type="ORF">DFR76_105326</name>
</gene>
<evidence type="ECO:0000256" key="5">
    <source>
        <dbReference type="ARBA" id="ARBA00023284"/>
    </source>
</evidence>
<dbReference type="InterPro" id="IPR017937">
    <property type="entry name" value="Thioredoxin_CS"/>
</dbReference>
<dbReference type="GO" id="GO:0016491">
    <property type="term" value="F:oxidoreductase activity"/>
    <property type="evidence" value="ECO:0007669"/>
    <property type="project" value="InterPro"/>
</dbReference>